<keyword evidence="1" id="KW-0560">Oxidoreductase</keyword>
<dbReference type="GO" id="GO:0016491">
    <property type="term" value="F:oxidoreductase activity"/>
    <property type="evidence" value="ECO:0007669"/>
    <property type="project" value="UniProtKB-KW"/>
</dbReference>
<dbReference type="RefSeq" id="WP_369788864.1">
    <property type="nucleotide sequence ID" value="NZ_CP165628.1"/>
</dbReference>
<sequence length="240" mass="26795">MNSIPLNRRRFIFGSLVVIGSFTAKGGLSNVFAAVSAPMKELSEYKPQYFNADEWTFLNSLCDRLIPSSSDGPGALETHVPIFIDKQMLTKYGKGESWYMHGPFNSQASHLFGYQLPFSLQTLYRKGIAATEQYVKAKYNQSFSSLSASQKDEVITALENNKIDFSQLGEKDLTSGYFFTRVMDNTKEGYLSDPQYGGNKNMASWVMIGFPGARASFPEWIKIHNVKYPLGPVSISGEQA</sequence>
<organism evidence="1">
    <name type="scientific">Rouxiella sp. WC2420</name>
    <dbReference type="NCBI Taxonomy" id="3234145"/>
    <lineage>
        <taxon>Bacteria</taxon>
        <taxon>Pseudomonadati</taxon>
        <taxon>Pseudomonadota</taxon>
        <taxon>Gammaproteobacteria</taxon>
        <taxon>Enterobacterales</taxon>
        <taxon>Yersiniaceae</taxon>
        <taxon>Rouxiella</taxon>
    </lineage>
</organism>
<protein>
    <submittedName>
        <fullName evidence="1">Gluconate 2-dehydrogenase subunit 3 family protein</fullName>
        <ecNumber evidence="1">1.-.-.-</ecNumber>
    </submittedName>
</protein>
<evidence type="ECO:0000313" key="1">
    <source>
        <dbReference type="EMBL" id="XDU71746.1"/>
    </source>
</evidence>
<dbReference type="EMBL" id="CP165628">
    <property type="protein sequence ID" value="XDU71746.1"/>
    <property type="molecule type" value="Genomic_DNA"/>
</dbReference>
<name>A0AB39VNK0_9GAMM</name>
<dbReference type="AlphaFoldDB" id="A0AB39VNK0"/>
<dbReference type="Pfam" id="PF13618">
    <property type="entry name" value="Gluconate_2-dh3"/>
    <property type="match status" value="1"/>
</dbReference>
<dbReference type="EC" id="1.-.-.-" evidence="1"/>
<reference evidence="1" key="1">
    <citation type="submission" date="2024-07" db="EMBL/GenBank/DDBJ databases">
        <authorList>
            <person name="Biller S.J."/>
        </authorList>
    </citation>
    <scope>NUCLEOTIDE SEQUENCE</scope>
    <source>
        <strain evidence="1">WC2420</strain>
    </source>
</reference>
<proteinExistence type="predicted"/>
<accession>A0AB39VNK0</accession>
<dbReference type="InterPro" id="IPR027056">
    <property type="entry name" value="Gluconate_2DH_su3"/>
</dbReference>
<gene>
    <name evidence="1" type="ORF">AB3G37_19815</name>
</gene>